<dbReference type="EMBL" id="QUNO01000013">
    <property type="protein sequence ID" value="REH39429.1"/>
    <property type="molecule type" value="Genomic_DNA"/>
</dbReference>
<keyword evidence="3" id="KW-1185">Reference proteome</keyword>
<dbReference type="RefSeq" id="WP_170217907.1">
    <property type="nucleotide sequence ID" value="NZ_CP144375.1"/>
</dbReference>
<gene>
    <name evidence="2" type="ORF">BCF44_113284</name>
</gene>
<reference evidence="2 3" key="1">
    <citation type="submission" date="2018-08" db="EMBL/GenBank/DDBJ databases">
        <title>Genomic Encyclopedia of Archaeal and Bacterial Type Strains, Phase II (KMG-II): from individual species to whole genera.</title>
        <authorList>
            <person name="Goeker M."/>
        </authorList>
    </citation>
    <scope>NUCLEOTIDE SEQUENCE [LARGE SCALE GENOMIC DNA]</scope>
    <source>
        <strain evidence="2 3">DSM 45791</strain>
    </source>
</reference>
<comment type="caution">
    <text evidence="2">The sequence shown here is derived from an EMBL/GenBank/DDBJ whole genome shotgun (WGS) entry which is preliminary data.</text>
</comment>
<protein>
    <submittedName>
        <fullName evidence="2">Uncharacterized protein</fullName>
    </submittedName>
</protein>
<evidence type="ECO:0000313" key="3">
    <source>
        <dbReference type="Proteomes" id="UP000256269"/>
    </source>
</evidence>
<organism evidence="2 3">
    <name type="scientific">Kutzneria buriramensis</name>
    <dbReference type="NCBI Taxonomy" id="1045776"/>
    <lineage>
        <taxon>Bacteria</taxon>
        <taxon>Bacillati</taxon>
        <taxon>Actinomycetota</taxon>
        <taxon>Actinomycetes</taxon>
        <taxon>Pseudonocardiales</taxon>
        <taxon>Pseudonocardiaceae</taxon>
        <taxon>Kutzneria</taxon>
    </lineage>
</organism>
<evidence type="ECO:0000313" key="2">
    <source>
        <dbReference type="EMBL" id="REH39429.1"/>
    </source>
</evidence>
<evidence type="ECO:0000256" key="1">
    <source>
        <dbReference type="SAM" id="MobiDB-lite"/>
    </source>
</evidence>
<accession>A0A3E0H7J7</accession>
<proteinExistence type="predicted"/>
<sequence length="58" mass="6296">MTTSEQPVQHFEGFLERRRDPTPPTTPIPAVSEPEPPPETESVLGDMPNTRPGPSADA</sequence>
<dbReference type="AlphaFoldDB" id="A0A3E0H7J7"/>
<feature type="region of interest" description="Disordered" evidence="1">
    <location>
        <begin position="1"/>
        <end position="58"/>
    </location>
</feature>
<dbReference type="Proteomes" id="UP000256269">
    <property type="component" value="Unassembled WGS sequence"/>
</dbReference>
<name>A0A3E0H7J7_9PSEU</name>